<sequence>MEARGPGGGRRVVVRPAAVDTRRRGTTPIDWRSTLELVLLLGTETRADGCRSAVERALSCEDETVPSVRWLRRDAALWKDQLSSAHDQSPVHVAIITTRKCPV</sequence>
<accession>M4B8Z6</accession>
<reference evidence="2" key="1">
    <citation type="journal article" date="2010" name="Science">
        <title>Signatures of adaptation to obligate biotrophy in the Hyaloperonospora arabidopsidis genome.</title>
        <authorList>
            <person name="Baxter L."/>
            <person name="Tripathy S."/>
            <person name="Ishaque N."/>
            <person name="Boot N."/>
            <person name="Cabral A."/>
            <person name="Kemen E."/>
            <person name="Thines M."/>
            <person name="Ah-Fong A."/>
            <person name="Anderson R."/>
            <person name="Badejoko W."/>
            <person name="Bittner-Eddy P."/>
            <person name="Boore J.L."/>
            <person name="Chibucos M.C."/>
            <person name="Coates M."/>
            <person name="Dehal P."/>
            <person name="Delehaunty K."/>
            <person name="Dong S."/>
            <person name="Downton P."/>
            <person name="Dumas B."/>
            <person name="Fabro G."/>
            <person name="Fronick C."/>
            <person name="Fuerstenberg S.I."/>
            <person name="Fulton L."/>
            <person name="Gaulin E."/>
            <person name="Govers F."/>
            <person name="Hughes L."/>
            <person name="Humphray S."/>
            <person name="Jiang R.H."/>
            <person name="Judelson H."/>
            <person name="Kamoun S."/>
            <person name="Kyung K."/>
            <person name="Meijer H."/>
            <person name="Minx P."/>
            <person name="Morris P."/>
            <person name="Nelson J."/>
            <person name="Phuntumart V."/>
            <person name="Qutob D."/>
            <person name="Rehmany A."/>
            <person name="Rougon-Cardoso A."/>
            <person name="Ryden P."/>
            <person name="Torto-Alalibo T."/>
            <person name="Studholme D."/>
            <person name="Wang Y."/>
            <person name="Win J."/>
            <person name="Wood J."/>
            <person name="Clifton S.W."/>
            <person name="Rogers J."/>
            <person name="Van den Ackerveken G."/>
            <person name="Jones J.D."/>
            <person name="McDowell J.M."/>
            <person name="Beynon J."/>
            <person name="Tyler B.M."/>
        </authorList>
    </citation>
    <scope>NUCLEOTIDE SEQUENCE [LARGE SCALE GENOMIC DNA]</scope>
    <source>
        <strain evidence="2">Emoy2</strain>
    </source>
</reference>
<dbReference type="Proteomes" id="UP000011713">
    <property type="component" value="Unassembled WGS sequence"/>
</dbReference>
<proteinExistence type="predicted"/>
<keyword evidence="2" id="KW-1185">Reference proteome</keyword>
<organism evidence="1 2">
    <name type="scientific">Hyaloperonospora arabidopsidis (strain Emoy2)</name>
    <name type="common">Downy mildew agent</name>
    <name type="synonym">Peronospora arabidopsidis</name>
    <dbReference type="NCBI Taxonomy" id="559515"/>
    <lineage>
        <taxon>Eukaryota</taxon>
        <taxon>Sar</taxon>
        <taxon>Stramenopiles</taxon>
        <taxon>Oomycota</taxon>
        <taxon>Peronosporomycetes</taxon>
        <taxon>Peronosporales</taxon>
        <taxon>Peronosporaceae</taxon>
        <taxon>Hyaloperonospora</taxon>
    </lineage>
</organism>
<dbReference type="VEuPathDB" id="FungiDB:HpaG802755"/>
<dbReference type="EMBL" id="JH598009">
    <property type="status" value="NOT_ANNOTATED_CDS"/>
    <property type="molecule type" value="Genomic_DNA"/>
</dbReference>
<dbReference type="AlphaFoldDB" id="M4B8Z6"/>
<reference evidence="1" key="2">
    <citation type="submission" date="2015-06" db="UniProtKB">
        <authorList>
            <consortium name="EnsemblProtists"/>
        </authorList>
    </citation>
    <scope>IDENTIFICATION</scope>
    <source>
        <strain evidence="1">Emoy2</strain>
    </source>
</reference>
<name>M4B8Z6_HYAAE</name>
<dbReference type="InParanoid" id="M4B8Z6"/>
<dbReference type="EnsemblProtists" id="HpaT802755">
    <property type="protein sequence ID" value="HpaP802755"/>
    <property type="gene ID" value="HpaG802755"/>
</dbReference>
<dbReference type="HOGENOM" id="CLU_2268988_0_0_1"/>
<evidence type="ECO:0000313" key="1">
    <source>
        <dbReference type="EnsemblProtists" id="HpaP802755"/>
    </source>
</evidence>
<evidence type="ECO:0000313" key="2">
    <source>
        <dbReference type="Proteomes" id="UP000011713"/>
    </source>
</evidence>
<protein>
    <submittedName>
        <fullName evidence="1">Uncharacterized protein</fullName>
    </submittedName>
</protein>